<dbReference type="PROSITE" id="PS00640">
    <property type="entry name" value="THIOL_PROTEASE_ASN"/>
    <property type="match status" value="1"/>
</dbReference>
<evidence type="ECO:0000256" key="6">
    <source>
        <dbReference type="ARBA" id="ARBA00023157"/>
    </source>
</evidence>
<evidence type="ECO:0000256" key="4">
    <source>
        <dbReference type="ARBA" id="ARBA00022807"/>
    </source>
</evidence>
<dbReference type="InterPro" id="IPR025661">
    <property type="entry name" value="Pept_asp_AS"/>
</dbReference>
<dbReference type="SMART" id="SM00848">
    <property type="entry name" value="Inhibitor_I29"/>
    <property type="match status" value="1"/>
</dbReference>
<dbReference type="InterPro" id="IPR025660">
    <property type="entry name" value="Pept_his_AS"/>
</dbReference>
<organism evidence="10">
    <name type="scientific">Tigriopus japonicus</name>
    <name type="common">Copepod</name>
    <dbReference type="NCBI Taxonomy" id="158387"/>
    <lineage>
        <taxon>Eukaryota</taxon>
        <taxon>Metazoa</taxon>
        <taxon>Ecdysozoa</taxon>
        <taxon>Arthropoda</taxon>
        <taxon>Crustacea</taxon>
        <taxon>Multicrustacea</taxon>
        <taxon>Hexanauplia</taxon>
        <taxon>Copepoda</taxon>
        <taxon>Harpacticoida</taxon>
        <taxon>Harpacticidae</taxon>
        <taxon>Tigriopus</taxon>
    </lineage>
</organism>
<dbReference type="SUPFAM" id="SSF54001">
    <property type="entry name" value="Cysteine proteinases"/>
    <property type="match status" value="1"/>
</dbReference>
<keyword evidence="2" id="KW-0645">Protease</keyword>
<evidence type="ECO:0000256" key="3">
    <source>
        <dbReference type="ARBA" id="ARBA00022801"/>
    </source>
</evidence>
<dbReference type="EMBL" id="KR061525">
    <property type="protein sequence ID" value="AKO90283.1"/>
    <property type="molecule type" value="mRNA"/>
</dbReference>
<dbReference type="InterPro" id="IPR000169">
    <property type="entry name" value="Pept_cys_AS"/>
</dbReference>
<dbReference type="PROSITE" id="PS00639">
    <property type="entry name" value="THIOL_PROTEASE_HIS"/>
    <property type="match status" value="1"/>
</dbReference>
<name>A0A0H4KPG1_TIGJA</name>
<keyword evidence="5" id="KW-0865">Zymogen</keyword>
<reference evidence="10" key="1">
    <citation type="journal article" date="2015" name="Dev. Comp. Immunol.">
        <title>Genome-wide identification and transcript profile of the whole cathepsin superfamily in the intertidal copepod Tigriopus japonicus.</title>
        <authorList>
            <person name="Jeong C.B."/>
            <person name="Kim B.M."/>
            <person name="Choi H.J."/>
            <person name="Baek I."/>
            <person name="Souissi S."/>
            <person name="Park H.G."/>
            <person name="Lee J.S."/>
            <person name="Rhee J.S."/>
        </authorList>
    </citation>
    <scope>NUCLEOTIDE SEQUENCE</scope>
</reference>
<proteinExistence type="evidence at transcript level"/>
<evidence type="ECO:0000259" key="9">
    <source>
        <dbReference type="SMART" id="SM00848"/>
    </source>
</evidence>
<protein>
    <submittedName>
        <fullName evidence="10">Cathepsin L-like protein 2</fullName>
    </submittedName>
</protein>
<sequence>MKLTLVVFVGLLALAFADPNLDEEWEDFKQRYGKTYADDTEESQRRATFEANFNAVEAHNVEAANGQHTFTVGLNKYMDQSEEEINTVMNGLKFDASLPRTGMEFKLDVDLADLPAKVDWRKEGYVTPIKDQKACGSCWAFSATGSLEGQHFKANGKLVSLSEQQLVDCDKVDLGCFGGLMDHAFDYIKQNKGDDTESSYPYQGIEGPKCLFKAKDVGATVKGHVDIPTGSEADLMKAVANIGPISVGIDASHMSFHSYKDGIYYEEECSSELLDHGVLVVGYGTEDGNDYWLVKNSWGTTWGMDGFIKMARNKNNNCGIATSASYPTV</sequence>
<feature type="domain" description="Cathepsin propeptide inhibitor" evidence="9">
    <location>
        <begin position="25"/>
        <end position="85"/>
    </location>
</feature>
<reference evidence="10" key="2">
    <citation type="submission" date="2015-04" db="EMBL/GenBank/DDBJ databases">
        <authorList>
            <person name="Rhee J.-S."/>
            <person name="Kim B.-M."/>
            <person name="Jeong C.-B."/>
            <person name="Lee J.-H."/>
            <person name="Lee J.-S."/>
        </authorList>
    </citation>
    <scope>NUCLEOTIDE SEQUENCE</scope>
</reference>
<dbReference type="InterPro" id="IPR000668">
    <property type="entry name" value="Peptidase_C1A_C"/>
</dbReference>
<keyword evidence="4" id="KW-0788">Thiol protease</keyword>
<dbReference type="PROSITE" id="PS00139">
    <property type="entry name" value="THIOL_PROTEASE_CYS"/>
    <property type="match status" value="1"/>
</dbReference>
<keyword evidence="7" id="KW-0732">Signal</keyword>
<dbReference type="InterPro" id="IPR013128">
    <property type="entry name" value="Peptidase_C1A"/>
</dbReference>
<evidence type="ECO:0000256" key="7">
    <source>
        <dbReference type="SAM" id="SignalP"/>
    </source>
</evidence>
<evidence type="ECO:0000256" key="2">
    <source>
        <dbReference type="ARBA" id="ARBA00022670"/>
    </source>
</evidence>
<dbReference type="CDD" id="cd02248">
    <property type="entry name" value="Peptidase_C1A"/>
    <property type="match status" value="1"/>
</dbReference>
<dbReference type="Pfam" id="PF08246">
    <property type="entry name" value="Inhibitor_I29"/>
    <property type="match status" value="1"/>
</dbReference>
<dbReference type="InterPro" id="IPR013201">
    <property type="entry name" value="Prot_inhib_I29"/>
</dbReference>
<dbReference type="GO" id="GO:0008234">
    <property type="term" value="F:cysteine-type peptidase activity"/>
    <property type="evidence" value="ECO:0007669"/>
    <property type="project" value="UniProtKB-KW"/>
</dbReference>
<dbReference type="SMART" id="SM00645">
    <property type="entry name" value="Pept_C1"/>
    <property type="match status" value="1"/>
</dbReference>
<dbReference type="InterPro" id="IPR038765">
    <property type="entry name" value="Papain-like_cys_pep_sf"/>
</dbReference>
<comment type="similarity">
    <text evidence="1">Belongs to the peptidase C1 family.</text>
</comment>
<dbReference type="Pfam" id="PF00112">
    <property type="entry name" value="Peptidase_C1"/>
    <property type="match status" value="1"/>
</dbReference>
<keyword evidence="6" id="KW-1015">Disulfide bond</keyword>
<evidence type="ECO:0000256" key="1">
    <source>
        <dbReference type="ARBA" id="ARBA00008455"/>
    </source>
</evidence>
<dbReference type="Gene3D" id="3.90.70.10">
    <property type="entry name" value="Cysteine proteinases"/>
    <property type="match status" value="1"/>
</dbReference>
<evidence type="ECO:0000313" key="10">
    <source>
        <dbReference type="EMBL" id="AKO90283.1"/>
    </source>
</evidence>
<dbReference type="PANTHER" id="PTHR12411">
    <property type="entry name" value="CYSTEINE PROTEASE FAMILY C1-RELATED"/>
    <property type="match status" value="1"/>
</dbReference>
<evidence type="ECO:0000256" key="5">
    <source>
        <dbReference type="ARBA" id="ARBA00023145"/>
    </source>
</evidence>
<evidence type="ECO:0000259" key="8">
    <source>
        <dbReference type="SMART" id="SM00645"/>
    </source>
</evidence>
<dbReference type="GO" id="GO:0006508">
    <property type="term" value="P:proteolysis"/>
    <property type="evidence" value="ECO:0007669"/>
    <property type="project" value="UniProtKB-KW"/>
</dbReference>
<dbReference type="AlphaFoldDB" id="A0A0H4KPG1"/>
<feature type="signal peptide" evidence="7">
    <location>
        <begin position="1"/>
        <end position="17"/>
    </location>
</feature>
<feature type="domain" description="Peptidase C1A papain C-terminal" evidence="8">
    <location>
        <begin position="114"/>
        <end position="328"/>
    </location>
</feature>
<keyword evidence="3" id="KW-0378">Hydrolase</keyword>
<feature type="chain" id="PRO_5018603728" evidence="7">
    <location>
        <begin position="18"/>
        <end position="329"/>
    </location>
</feature>
<accession>A0A0H4KPG1</accession>
<dbReference type="PRINTS" id="PR00705">
    <property type="entry name" value="PAPAIN"/>
</dbReference>
<dbReference type="FunFam" id="3.90.70.10:FF:000006">
    <property type="entry name" value="Cathepsin S"/>
    <property type="match status" value="1"/>
</dbReference>
<dbReference type="InterPro" id="IPR039417">
    <property type="entry name" value="Peptidase_C1A_papain-like"/>
</dbReference>